<proteinExistence type="predicted"/>
<name>A0A9D1NVM1_9FIRM</name>
<keyword evidence="1" id="KW-0472">Membrane</keyword>
<feature type="transmembrane region" description="Helical" evidence="1">
    <location>
        <begin position="6"/>
        <end position="28"/>
    </location>
</feature>
<gene>
    <name evidence="2" type="ORF">IAA63_11470</name>
</gene>
<evidence type="ECO:0008006" key="4">
    <source>
        <dbReference type="Google" id="ProtNLM"/>
    </source>
</evidence>
<protein>
    <recommendedName>
        <fullName evidence="4">Bypass of forespore C C-terminal domain-containing protein</fullName>
    </recommendedName>
</protein>
<dbReference type="Proteomes" id="UP000886723">
    <property type="component" value="Unassembled WGS sequence"/>
</dbReference>
<comment type="caution">
    <text evidence="2">The sequence shown here is derived from an EMBL/GenBank/DDBJ whole genome shotgun (WGS) entry which is preliminary data.</text>
</comment>
<accession>A0A9D1NVM1</accession>
<keyword evidence="1" id="KW-1133">Transmembrane helix</keyword>
<dbReference type="EMBL" id="DVON01000242">
    <property type="protein sequence ID" value="HIV13742.1"/>
    <property type="molecule type" value="Genomic_DNA"/>
</dbReference>
<evidence type="ECO:0000256" key="1">
    <source>
        <dbReference type="SAM" id="Phobius"/>
    </source>
</evidence>
<sequence length="104" mass="12126">MRKFSYAVGLFSVVFLLAFGFYASYRFFSGGSPRSMETESSMEPEFEIREDEGMVTVYTEDGELYETTEILYASLPEKVRDRIREGYVIRGKQRLYGFLENYSS</sequence>
<reference evidence="2" key="1">
    <citation type="submission" date="2020-10" db="EMBL/GenBank/DDBJ databases">
        <authorList>
            <person name="Gilroy R."/>
        </authorList>
    </citation>
    <scope>NUCLEOTIDE SEQUENCE</scope>
    <source>
        <strain evidence="2">ChiBcec2-4451</strain>
    </source>
</reference>
<keyword evidence="1" id="KW-0812">Transmembrane</keyword>
<evidence type="ECO:0000313" key="2">
    <source>
        <dbReference type="EMBL" id="HIV13742.1"/>
    </source>
</evidence>
<reference evidence="2" key="2">
    <citation type="journal article" date="2021" name="PeerJ">
        <title>Extensive microbial diversity within the chicken gut microbiome revealed by metagenomics and culture.</title>
        <authorList>
            <person name="Gilroy R."/>
            <person name="Ravi A."/>
            <person name="Getino M."/>
            <person name="Pursley I."/>
            <person name="Horton D.L."/>
            <person name="Alikhan N.F."/>
            <person name="Baker D."/>
            <person name="Gharbi K."/>
            <person name="Hall N."/>
            <person name="Watson M."/>
            <person name="Adriaenssens E.M."/>
            <person name="Foster-Nyarko E."/>
            <person name="Jarju S."/>
            <person name="Secka A."/>
            <person name="Antonio M."/>
            <person name="Oren A."/>
            <person name="Chaudhuri R.R."/>
            <person name="La Ragione R."/>
            <person name="Hildebrand F."/>
            <person name="Pallen M.J."/>
        </authorList>
    </citation>
    <scope>NUCLEOTIDE SEQUENCE</scope>
    <source>
        <strain evidence="2">ChiBcec2-4451</strain>
    </source>
</reference>
<organism evidence="2 3">
    <name type="scientific">Candidatus Pullilachnospira stercoravium</name>
    <dbReference type="NCBI Taxonomy" id="2840913"/>
    <lineage>
        <taxon>Bacteria</taxon>
        <taxon>Bacillati</taxon>
        <taxon>Bacillota</taxon>
        <taxon>Clostridia</taxon>
        <taxon>Lachnospirales</taxon>
        <taxon>Lachnospiraceae</taxon>
        <taxon>Lachnospiraceae incertae sedis</taxon>
        <taxon>Candidatus Pullilachnospira</taxon>
    </lineage>
</organism>
<evidence type="ECO:0000313" key="3">
    <source>
        <dbReference type="Proteomes" id="UP000886723"/>
    </source>
</evidence>
<dbReference type="AlphaFoldDB" id="A0A9D1NVM1"/>